<dbReference type="UniPathway" id="UPA00223"/>
<feature type="active site" evidence="6">
    <location>
        <position position="321"/>
    </location>
</feature>
<dbReference type="InterPro" id="IPR019810">
    <property type="entry name" value="Citrate_synthase_AS"/>
</dbReference>
<dbReference type="InterPro" id="IPR036969">
    <property type="entry name" value="Citrate_synthase_sf"/>
</dbReference>
<dbReference type="Proteomes" id="UP000317716">
    <property type="component" value="Unassembled WGS sequence"/>
</dbReference>
<comment type="caution">
    <text evidence="8">The sequence shown here is derived from an EMBL/GenBank/DDBJ whole genome shotgun (WGS) entry which is preliminary data.</text>
</comment>
<dbReference type="CDD" id="cd06109">
    <property type="entry name" value="BsCS-I_like"/>
    <property type="match status" value="1"/>
</dbReference>
<evidence type="ECO:0000256" key="7">
    <source>
        <dbReference type="RuleBase" id="RU003406"/>
    </source>
</evidence>
<protein>
    <recommendedName>
        <fullName evidence="5">Citrate synthase</fullName>
    </recommendedName>
</protein>
<dbReference type="GO" id="GO:0036440">
    <property type="term" value="F:citrate synthase activity"/>
    <property type="evidence" value="ECO:0007669"/>
    <property type="project" value="UniProtKB-EC"/>
</dbReference>
<proteinExistence type="inferred from homology"/>
<comment type="pathway">
    <text evidence="1">Carbohydrate metabolism; tricarboxylic acid cycle.</text>
</comment>
<dbReference type="GO" id="GO:0005829">
    <property type="term" value="C:cytosol"/>
    <property type="evidence" value="ECO:0007669"/>
    <property type="project" value="TreeGrafter"/>
</dbReference>
<dbReference type="Pfam" id="PF00285">
    <property type="entry name" value="Citrate_synt"/>
    <property type="match status" value="1"/>
</dbReference>
<evidence type="ECO:0000256" key="4">
    <source>
        <dbReference type="ARBA" id="ARBA00049288"/>
    </source>
</evidence>
<dbReference type="Gene3D" id="1.10.230.10">
    <property type="entry name" value="Cytochrome P450-Terp, domain 2"/>
    <property type="match status" value="1"/>
</dbReference>
<dbReference type="PANTHER" id="PTHR11739">
    <property type="entry name" value="CITRATE SYNTHASE"/>
    <property type="match status" value="1"/>
</dbReference>
<gene>
    <name evidence="8" type="ORF">E6K72_08485</name>
</gene>
<dbReference type="InterPro" id="IPR016142">
    <property type="entry name" value="Citrate_synth-like_lrg_a-sub"/>
</dbReference>
<evidence type="ECO:0000313" key="8">
    <source>
        <dbReference type="EMBL" id="TMQ53473.1"/>
    </source>
</evidence>
<dbReference type="InterPro" id="IPR002020">
    <property type="entry name" value="Citrate_synthase"/>
</dbReference>
<evidence type="ECO:0000256" key="3">
    <source>
        <dbReference type="ARBA" id="ARBA00022679"/>
    </source>
</evidence>
<reference evidence="8 9" key="1">
    <citation type="journal article" date="2019" name="Nat. Microbiol.">
        <title>Mediterranean grassland soil C-N compound turnover is dependent on rainfall and depth, and is mediated by genomically divergent microorganisms.</title>
        <authorList>
            <person name="Diamond S."/>
            <person name="Andeer P.F."/>
            <person name="Li Z."/>
            <person name="Crits-Christoph A."/>
            <person name="Burstein D."/>
            <person name="Anantharaman K."/>
            <person name="Lane K.R."/>
            <person name="Thomas B.C."/>
            <person name="Pan C."/>
            <person name="Northen T.R."/>
            <person name="Banfield J.F."/>
        </authorList>
    </citation>
    <scope>NUCLEOTIDE SEQUENCE [LARGE SCALE GENOMIC DNA]</scope>
    <source>
        <strain evidence="8">WS_2</strain>
    </source>
</reference>
<dbReference type="PRINTS" id="PR00143">
    <property type="entry name" value="CITRTSNTHASE"/>
</dbReference>
<comment type="catalytic activity">
    <reaction evidence="4">
        <text>oxaloacetate + acetyl-CoA + H2O = citrate + CoA + H(+)</text>
        <dbReference type="Rhea" id="RHEA:16845"/>
        <dbReference type="ChEBI" id="CHEBI:15377"/>
        <dbReference type="ChEBI" id="CHEBI:15378"/>
        <dbReference type="ChEBI" id="CHEBI:16452"/>
        <dbReference type="ChEBI" id="CHEBI:16947"/>
        <dbReference type="ChEBI" id="CHEBI:57287"/>
        <dbReference type="ChEBI" id="CHEBI:57288"/>
        <dbReference type="EC" id="2.3.3.16"/>
    </reaction>
</comment>
<organism evidence="8 9">
    <name type="scientific">Eiseniibacteriota bacterium</name>
    <dbReference type="NCBI Taxonomy" id="2212470"/>
    <lineage>
        <taxon>Bacteria</taxon>
        <taxon>Candidatus Eiseniibacteriota</taxon>
    </lineage>
</organism>
<dbReference type="PANTHER" id="PTHR11739:SF23">
    <property type="entry name" value="CITRATE SYNTHASE 2-RELATED"/>
    <property type="match status" value="1"/>
</dbReference>
<dbReference type="EMBL" id="VBOS01000298">
    <property type="protein sequence ID" value="TMQ53473.1"/>
    <property type="molecule type" value="Genomic_DNA"/>
</dbReference>
<sequence length="380" mass="40726">MAEATGPADRGLDGVVAARTRLSHVDGEKGMLIIGGYELSELAGRVTFEEAAHLLWKGSLPGRAELATLRAEMAALRKLPESAMQVLRSARGALPIDALRMACATLSLDVGVDGEISKEADLTRARMLTARFPTAVAAHARIAAGKEPVAPRPDLAHAANFLYMVHGSEPDPVVARALDTYWVTVIDHGMNASTFTARVIASTRSDMVSAVTGAIGALKGPLHGGAPGPVLDMLQEIGSAANAEAWLANELAAGRRIIGFGHRVYKVRDPRADVLSRVAEEMSNAVLHDRKLFDLARSVEQTALRVLEEHKPGRNLRTNVEFYTALVLQSLGLHPQSFVSLFACGRVAGWCAHVIEQHAADRLIRPQSEYIGPRGLKVAI</sequence>
<evidence type="ECO:0000256" key="5">
    <source>
        <dbReference type="PIRNR" id="PIRNR001369"/>
    </source>
</evidence>
<feature type="active site" evidence="6">
    <location>
        <position position="262"/>
    </location>
</feature>
<dbReference type="InterPro" id="IPR024176">
    <property type="entry name" value="Citrate_synthase_bac-typ"/>
</dbReference>
<evidence type="ECO:0000256" key="1">
    <source>
        <dbReference type="ARBA" id="ARBA00005163"/>
    </source>
</evidence>
<evidence type="ECO:0000313" key="9">
    <source>
        <dbReference type="Proteomes" id="UP000317716"/>
    </source>
</evidence>
<dbReference type="InterPro" id="IPR016143">
    <property type="entry name" value="Citrate_synth-like_sm_a-sub"/>
</dbReference>
<dbReference type="GO" id="GO:0006099">
    <property type="term" value="P:tricarboxylic acid cycle"/>
    <property type="evidence" value="ECO:0007669"/>
    <property type="project" value="UniProtKB-UniPathway"/>
</dbReference>
<dbReference type="AlphaFoldDB" id="A0A538SQ17"/>
<dbReference type="PIRSF" id="PIRSF001369">
    <property type="entry name" value="Citrate_synth"/>
    <property type="match status" value="1"/>
</dbReference>
<dbReference type="SUPFAM" id="SSF48256">
    <property type="entry name" value="Citrate synthase"/>
    <property type="match status" value="1"/>
</dbReference>
<evidence type="ECO:0000256" key="6">
    <source>
        <dbReference type="PIRSR" id="PIRSR001369-1"/>
    </source>
</evidence>
<dbReference type="GO" id="GO:0005975">
    <property type="term" value="P:carbohydrate metabolic process"/>
    <property type="evidence" value="ECO:0007669"/>
    <property type="project" value="TreeGrafter"/>
</dbReference>
<name>A0A538SQ17_UNCEI</name>
<accession>A0A538SQ17</accession>
<dbReference type="Gene3D" id="1.10.580.10">
    <property type="entry name" value="Citrate Synthase, domain 1"/>
    <property type="match status" value="1"/>
</dbReference>
<evidence type="ECO:0000256" key="2">
    <source>
        <dbReference type="ARBA" id="ARBA00010566"/>
    </source>
</evidence>
<dbReference type="PROSITE" id="PS00480">
    <property type="entry name" value="CITRATE_SYNTHASE"/>
    <property type="match status" value="1"/>
</dbReference>
<dbReference type="NCBIfam" id="NF009005">
    <property type="entry name" value="PRK12350.1"/>
    <property type="match status" value="1"/>
</dbReference>
<comment type="similarity">
    <text evidence="2 5 7">Belongs to the citrate synthase family.</text>
</comment>
<keyword evidence="3 5" id="KW-0808">Transferase</keyword>